<feature type="compositionally biased region" description="Basic and acidic residues" evidence="1">
    <location>
        <begin position="18"/>
        <end position="31"/>
    </location>
</feature>
<evidence type="ECO:0000313" key="2">
    <source>
        <dbReference type="EMBL" id="TFV06510.1"/>
    </source>
</evidence>
<reference evidence="2" key="1">
    <citation type="submission" date="2019-03" db="EMBL/GenBank/DDBJ databases">
        <title>Serratia marcescens strain N2 draft genome.</title>
        <authorList>
            <person name="Yassin A."/>
            <person name="El-Kenawy N."/>
            <person name="Youssef N.H."/>
        </authorList>
    </citation>
    <scope>NUCLEOTIDE SEQUENCE [LARGE SCALE GENOMIC DNA]</scope>
    <source>
        <strain evidence="2">N2</strain>
    </source>
</reference>
<gene>
    <name evidence="2" type="ORF">E0L31_11075</name>
</gene>
<dbReference type="EMBL" id="SPSG01001367">
    <property type="protein sequence ID" value="TFV06510.1"/>
    <property type="molecule type" value="Genomic_DNA"/>
</dbReference>
<evidence type="ECO:0000256" key="1">
    <source>
        <dbReference type="SAM" id="MobiDB-lite"/>
    </source>
</evidence>
<proteinExistence type="predicted"/>
<accession>A0A9X8VIG9</accession>
<feature type="non-terminal residue" evidence="2">
    <location>
        <position position="1"/>
    </location>
</feature>
<name>A0A9X8VIG9_SERMA</name>
<comment type="caution">
    <text evidence="2">The sequence shown here is derived from an EMBL/GenBank/DDBJ whole genome shotgun (WGS) entry which is preliminary data.</text>
</comment>
<feature type="region of interest" description="Disordered" evidence="1">
    <location>
        <begin position="14"/>
        <end position="46"/>
    </location>
</feature>
<protein>
    <submittedName>
        <fullName evidence="2">Cytochrome ubiquinol oxidase subunit I</fullName>
    </submittedName>
</protein>
<organism evidence="2">
    <name type="scientific">Serratia marcescens</name>
    <dbReference type="NCBI Taxonomy" id="615"/>
    <lineage>
        <taxon>Bacteria</taxon>
        <taxon>Pseudomonadati</taxon>
        <taxon>Pseudomonadota</taxon>
        <taxon>Gammaproteobacteria</taxon>
        <taxon>Enterobacterales</taxon>
        <taxon>Yersiniaceae</taxon>
        <taxon>Serratia</taxon>
    </lineage>
</organism>
<dbReference type="AlphaFoldDB" id="A0A9X8VIG9"/>
<sequence length="46" mass="5242">VFGVGYSYMMRLIRKGPQPHEHQEDNTEGRPARPLSAVNDTLDDRS</sequence>